<dbReference type="Gene3D" id="3.40.309.10">
    <property type="entry name" value="Aldehyde Dehydrogenase, Chain A, domain 2"/>
    <property type="match status" value="1"/>
</dbReference>
<keyword evidence="1" id="KW-0560">Oxidoreductase</keyword>
<evidence type="ECO:0000259" key="3">
    <source>
        <dbReference type="Pfam" id="PF00171"/>
    </source>
</evidence>
<organism evidence="4 5">
    <name type="scientific">Methylocucumis oryzae</name>
    <dbReference type="NCBI Taxonomy" id="1632867"/>
    <lineage>
        <taxon>Bacteria</taxon>
        <taxon>Pseudomonadati</taxon>
        <taxon>Pseudomonadota</taxon>
        <taxon>Gammaproteobacteria</taxon>
        <taxon>Methylococcales</taxon>
        <taxon>Methylococcaceae</taxon>
        <taxon>Methylocucumis</taxon>
    </lineage>
</organism>
<feature type="domain" description="Aldehyde dehydrogenase" evidence="3">
    <location>
        <begin position="11"/>
        <end position="270"/>
    </location>
</feature>
<dbReference type="SUPFAM" id="SSF53720">
    <property type="entry name" value="ALDH-like"/>
    <property type="match status" value="1"/>
</dbReference>
<proteinExistence type="predicted"/>
<dbReference type="InterPro" id="IPR016162">
    <property type="entry name" value="Ald_DH_N"/>
</dbReference>
<reference evidence="4 5" key="2">
    <citation type="journal article" date="2016" name="Microb. Ecol.">
        <title>Genome Characteristics of a Novel Type I Methanotroph (Sn10-6) Isolated from a Flooded Indian Rice Field.</title>
        <authorList>
            <person name="Rahalkar M.C."/>
            <person name="Pandit P.S."/>
            <person name="Dhakephalkar P.K."/>
            <person name="Pore S."/>
            <person name="Arora P."/>
            <person name="Kapse N."/>
        </authorList>
    </citation>
    <scope>NUCLEOTIDE SEQUENCE [LARGE SCALE GENOMIC DNA]</scope>
    <source>
        <strain evidence="4 5">Sn10-6</strain>
    </source>
</reference>
<dbReference type="PANTHER" id="PTHR11699">
    <property type="entry name" value="ALDEHYDE DEHYDROGENASE-RELATED"/>
    <property type="match status" value="1"/>
</dbReference>
<evidence type="ECO:0000313" key="5">
    <source>
        <dbReference type="Proteomes" id="UP000033684"/>
    </source>
</evidence>
<dbReference type="OrthoDB" id="9815791at2"/>
<dbReference type="AlphaFoldDB" id="A0A0F3IM63"/>
<comment type="caution">
    <text evidence="4">The sequence shown here is derived from an EMBL/GenBank/DDBJ whole genome shotgun (WGS) entry which is preliminary data.</text>
</comment>
<accession>A0A0F3IM63</accession>
<gene>
    <name evidence="4" type="ORF">VZ94_02545</name>
</gene>
<dbReference type="GO" id="GO:0016620">
    <property type="term" value="F:oxidoreductase activity, acting on the aldehyde or oxo group of donors, NAD or NADP as acceptor"/>
    <property type="evidence" value="ECO:0007669"/>
    <property type="project" value="InterPro"/>
</dbReference>
<dbReference type="PATRIC" id="fig|1632867.3.peg.1900"/>
<keyword evidence="2" id="KW-0175">Coiled coil</keyword>
<dbReference type="CDD" id="cd07122">
    <property type="entry name" value="ALDH_F20_ACDH"/>
    <property type="match status" value="1"/>
</dbReference>
<dbReference type="InterPro" id="IPR015590">
    <property type="entry name" value="Aldehyde_DH_dom"/>
</dbReference>
<dbReference type="Pfam" id="PF00171">
    <property type="entry name" value="Aldedh"/>
    <property type="match status" value="1"/>
</dbReference>
<evidence type="ECO:0000313" key="4">
    <source>
        <dbReference type="EMBL" id="KJV07762.1"/>
    </source>
</evidence>
<protein>
    <submittedName>
        <fullName evidence="4">Aldehyde dehydrogenase</fullName>
    </submittedName>
</protein>
<dbReference type="RefSeq" id="WP_045778034.1">
    <property type="nucleotide sequence ID" value="NZ_LAJX01000018.1"/>
</dbReference>
<keyword evidence="5" id="KW-1185">Reference proteome</keyword>
<dbReference type="Proteomes" id="UP000033684">
    <property type="component" value="Unassembled WGS sequence"/>
</dbReference>
<dbReference type="EMBL" id="LAJX01000018">
    <property type="protein sequence ID" value="KJV07762.1"/>
    <property type="molecule type" value="Genomic_DNA"/>
</dbReference>
<dbReference type="Gene3D" id="3.40.605.10">
    <property type="entry name" value="Aldehyde Dehydrogenase, Chain A, domain 1"/>
    <property type="match status" value="1"/>
</dbReference>
<sequence>MSTTIETISNEIAVYIEKARSAQEKIADYSQEQVDELVTAVCWAIVRDDRAKELAKLAVDEGGFGNYDDKVSKIRNRCMGTLRDMQSVKTVGIVEEIPEKGLQKIAKPVGVVAALIPTTGPDATPPLKTLLALKGRNAIIIAAHPRTQATTALTVKYMREACEQVGAPMDLVQVIEQPSLAKTQQLLQQADLIVATGGAAMVKAAYSSGTPAYGVGVGNSVHVVDETAELGDAAHTIVTAKKFDYATSCLADNAVIAHESIYTALIQRLQRLGGYLCNTQEKAMLQHLIWPNSDNSIPNVAVIAKSPVYIAKLAGFVVPDDCSCLIVEENGIGADYPFSGEKLSPVLALYRYAGGISHAIDQVNAITAYQGQGHTCGIHTTDDAHALALAMQTKTARVMVNQNLNEGAGSPRNGLPYTLSLSCGTWGGNITTENVNARHMINLTWVSRPIQQQPLDEKSLFDNHWQKYGG</sequence>
<feature type="coiled-coil region" evidence="2">
    <location>
        <begin position="5"/>
        <end position="32"/>
    </location>
</feature>
<dbReference type="InterPro" id="IPR016161">
    <property type="entry name" value="Ald_DH/histidinol_DH"/>
</dbReference>
<evidence type="ECO:0000256" key="1">
    <source>
        <dbReference type="ARBA" id="ARBA00023002"/>
    </source>
</evidence>
<dbReference type="InterPro" id="IPR016163">
    <property type="entry name" value="Ald_DH_C"/>
</dbReference>
<evidence type="ECO:0000256" key="2">
    <source>
        <dbReference type="SAM" id="Coils"/>
    </source>
</evidence>
<name>A0A0F3IM63_9GAMM</name>
<reference evidence="5" key="1">
    <citation type="submission" date="2015-03" db="EMBL/GenBank/DDBJ databases">
        <title>Draft genome sequence of a novel methanotroph (Sn10-6) isolated from flooded ricefield rhizosphere in India.</title>
        <authorList>
            <person name="Pandit P.S."/>
            <person name="Pore S.D."/>
            <person name="Arora P."/>
            <person name="Kapse N.G."/>
            <person name="Dhakephalkar P.K."/>
            <person name="Rahalkar M.C."/>
        </authorList>
    </citation>
    <scope>NUCLEOTIDE SEQUENCE [LARGE SCALE GENOMIC DNA]</scope>
    <source>
        <strain evidence="5">Sn10-6</strain>
    </source>
</reference>